<dbReference type="CDD" id="cd17015">
    <property type="entry name" value="ING_plant"/>
    <property type="match status" value="1"/>
</dbReference>
<dbReference type="SMART" id="SM01408">
    <property type="entry name" value="ING"/>
    <property type="match status" value="1"/>
</dbReference>
<evidence type="ECO:0000259" key="6">
    <source>
        <dbReference type="SMART" id="SM00579"/>
    </source>
</evidence>
<dbReference type="InterPro" id="IPR006566">
    <property type="entry name" value="FBD"/>
</dbReference>
<reference evidence="8" key="1">
    <citation type="submission" date="2020-08" db="EMBL/GenBank/DDBJ databases">
        <title>Plant Genome Project.</title>
        <authorList>
            <person name="Zhang R.-G."/>
        </authorList>
    </citation>
    <scope>NUCLEOTIDE SEQUENCE</scope>
    <source>
        <strain evidence="8">WSP0</strain>
        <tissue evidence="8">Leaf</tissue>
    </source>
</reference>
<evidence type="ECO:0000313" key="9">
    <source>
        <dbReference type="Proteomes" id="UP000823749"/>
    </source>
</evidence>
<dbReference type="InterPro" id="IPR055294">
    <property type="entry name" value="FBL60-like"/>
</dbReference>
<dbReference type="InterPro" id="IPR013083">
    <property type="entry name" value="Znf_RING/FYVE/PHD"/>
</dbReference>
<dbReference type="Proteomes" id="UP000823749">
    <property type="component" value="Chromosome 2"/>
</dbReference>
<dbReference type="Gene3D" id="3.30.40.10">
    <property type="entry name" value="Zinc/RING finger domain, C3HC4 (zinc finger)"/>
    <property type="match status" value="1"/>
</dbReference>
<evidence type="ECO:0000256" key="5">
    <source>
        <dbReference type="SAM" id="MobiDB-lite"/>
    </source>
</evidence>
<evidence type="ECO:0000259" key="7">
    <source>
        <dbReference type="SMART" id="SM01408"/>
    </source>
</evidence>
<dbReference type="GO" id="GO:0008270">
    <property type="term" value="F:zinc ion binding"/>
    <property type="evidence" value="ECO:0007669"/>
    <property type="project" value="UniProtKB-KW"/>
</dbReference>
<dbReference type="SUPFAM" id="SSF52047">
    <property type="entry name" value="RNI-like"/>
    <property type="match status" value="1"/>
</dbReference>
<dbReference type="SMART" id="SM00579">
    <property type="entry name" value="FBD"/>
    <property type="match status" value="1"/>
</dbReference>
<evidence type="ECO:0000256" key="4">
    <source>
        <dbReference type="SAM" id="Coils"/>
    </source>
</evidence>
<keyword evidence="9" id="KW-1185">Reference proteome</keyword>
<dbReference type="Pfam" id="PF24758">
    <property type="entry name" value="LRR_At5g56370"/>
    <property type="match status" value="1"/>
</dbReference>
<dbReference type="InterPro" id="IPR001810">
    <property type="entry name" value="F-box_dom"/>
</dbReference>
<dbReference type="InterPro" id="IPR024610">
    <property type="entry name" value="ING_N_histone-binding"/>
</dbReference>
<feature type="domain" description="Inhibitor of growth protein N-terminal histone-binding" evidence="7">
    <location>
        <begin position="467"/>
        <end position="596"/>
    </location>
</feature>
<name>A0AAV6L935_9ERIC</name>
<dbReference type="Pfam" id="PF00646">
    <property type="entry name" value="F-box"/>
    <property type="match status" value="1"/>
</dbReference>
<proteinExistence type="predicted"/>
<dbReference type="PANTHER" id="PTHR31293">
    <property type="entry name" value="RNI-LIKE SUPERFAMILY PROTEIN"/>
    <property type="match status" value="1"/>
</dbReference>
<dbReference type="EMBL" id="JACTNZ010000002">
    <property type="protein sequence ID" value="KAG5560532.1"/>
    <property type="molecule type" value="Genomic_DNA"/>
</dbReference>
<dbReference type="Pfam" id="PF12998">
    <property type="entry name" value="ING"/>
    <property type="match status" value="1"/>
</dbReference>
<comment type="caution">
    <text evidence="8">The sequence shown here is derived from an EMBL/GenBank/DDBJ whole genome shotgun (WGS) entry which is preliminary data.</text>
</comment>
<dbReference type="InterPro" id="IPR053781">
    <property type="entry name" value="F-box_AtFBL13-like"/>
</dbReference>
<dbReference type="AlphaFoldDB" id="A0AAV6L935"/>
<dbReference type="InterPro" id="IPR011011">
    <property type="entry name" value="Znf_FYVE_PHD"/>
</dbReference>
<dbReference type="Gene3D" id="6.10.140.1740">
    <property type="match status" value="1"/>
</dbReference>
<dbReference type="PANTHER" id="PTHR31293:SF12">
    <property type="entry name" value="RNI-LIKE SUPERFAMILY PROTEIN"/>
    <property type="match status" value="1"/>
</dbReference>
<dbReference type="InterPro" id="IPR055411">
    <property type="entry name" value="LRR_FXL15/At3g58940/PEG3-like"/>
</dbReference>
<keyword evidence="1" id="KW-0479">Metal-binding</keyword>
<dbReference type="CDD" id="cd22160">
    <property type="entry name" value="F-box_AtFBL13-like"/>
    <property type="match status" value="1"/>
</dbReference>
<feature type="compositionally biased region" description="Polar residues" evidence="5">
    <location>
        <begin position="607"/>
        <end position="627"/>
    </location>
</feature>
<feature type="coiled-coil region" evidence="4">
    <location>
        <begin position="482"/>
        <end position="524"/>
    </location>
</feature>
<evidence type="ECO:0000256" key="1">
    <source>
        <dbReference type="ARBA" id="ARBA00022723"/>
    </source>
</evidence>
<feature type="region of interest" description="Disordered" evidence="5">
    <location>
        <begin position="604"/>
        <end position="633"/>
    </location>
</feature>
<dbReference type="Pfam" id="PF08387">
    <property type="entry name" value="FBD"/>
    <property type="match status" value="1"/>
</dbReference>
<evidence type="ECO:0008006" key="10">
    <source>
        <dbReference type="Google" id="ProtNLM"/>
    </source>
</evidence>
<evidence type="ECO:0000256" key="3">
    <source>
        <dbReference type="ARBA" id="ARBA00022833"/>
    </source>
</evidence>
<sequence length="740" mass="83640">MGSTSKSCKLSEEVKLNEEEDRISNLPENIMVCILSLLPTKHAVATSILSTKWKRMWTSITNLDIEFLDSKGRGSRYEKSFVKFVHHVLLSLDGSNLGGFRISCKGVSLNFKASHVKSWVTTAVSCNVRQLGIYIPPLLASRWLPDDLFTCETLVVLKLGYCFFLPVPSLVRLQNLKTLLLHSAVFRDGDSAYRLISGCPVLEDLSLIKCGGRGFRLLKISAPLLKRLVISYPLPECYRPHDVLYDVSSDEYKIELITPSLVSFQYSGLVAEGYGSDMLSSLVKARLHFELCGEDTLMTSKTQDADTVGTPITKLLQGISNVHTLHISGNSIETLELYSYDIMEEPDEDDFELCFEFEMHQFLKLPTFRNLTRLKLGVNSHVRWGLLHYDRYSDPDNWDWHPPENVPACLLFSLEILDIRKFQGQRRELKIVKYLLSNAKLLKTLSVHCEKRKMKREMLEVFRSSSYAGIWIMNLESLPNILQRKYALLRDLDKSLQEVQRQNEQRCEQEIEEMKREIKSGNLAPDASKLRFSDEAVDEQKHAIRIADEKVALASQAYELVQAISLHLPFYIEISTLVIQMVDSHIQQLDQYLKKYDEDLRRDRESVATTGSSVQNVDSNNKPTKGSESGRGGRIIEEHAFKDEALNAGTRLGATTAATSAAATNPTSMDLDLPVDPNEPTYCFCNQVSYGEMVACDNPDHEAFFLLLQCLAKSKSTSMPIPCLRQNLAENMAKAASQTC</sequence>
<protein>
    <recommendedName>
        <fullName evidence="10">F-box domain-containing protein</fullName>
    </recommendedName>
</protein>
<dbReference type="SUPFAM" id="SSF57903">
    <property type="entry name" value="FYVE/PHD zinc finger"/>
    <property type="match status" value="1"/>
</dbReference>
<accession>A0AAV6L935</accession>
<gene>
    <name evidence="8" type="ORF">RHGRI_003750</name>
</gene>
<dbReference type="InterPro" id="IPR036047">
    <property type="entry name" value="F-box-like_dom_sf"/>
</dbReference>
<evidence type="ECO:0000313" key="8">
    <source>
        <dbReference type="EMBL" id="KAG5560532.1"/>
    </source>
</evidence>
<organism evidence="8 9">
    <name type="scientific">Rhododendron griersonianum</name>
    <dbReference type="NCBI Taxonomy" id="479676"/>
    <lineage>
        <taxon>Eukaryota</taxon>
        <taxon>Viridiplantae</taxon>
        <taxon>Streptophyta</taxon>
        <taxon>Embryophyta</taxon>
        <taxon>Tracheophyta</taxon>
        <taxon>Spermatophyta</taxon>
        <taxon>Magnoliopsida</taxon>
        <taxon>eudicotyledons</taxon>
        <taxon>Gunneridae</taxon>
        <taxon>Pentapetalae</taxon>
        <taxon>asterids</taxon>
        <taxon>Ericales</taxon>
        <taxon>Ericaceae</taxon>
        <taxon>Ericoideae</taxon>
        <taxon>Rhodoreae</taxon>
        <taxon>Rhododendron</taxon>
    </lineage>
</organism>
<dbReference type="SUPFAM" id="SSF81383">
    <property type="entry name" value="F-box domain"/>
    <property type="match status" value="1"/>
</dbReference>
<feature type="domain" description="FBD" evidence="6">
    <location>
        <begin position="408"/>
        <end position="473"/>
    </location>
</feature>
<keyword evidence="4" id="KW-0175">Coiled coil</keyword>
<keyword evidence="3" id="KW-0862">Zinc</keyword>
<evidence type="ECO:0000256" key="2">
    <source>
        <dbReference type="ARBA" id="ARBA00022771"/>
    </source>
</evidence>
<keyword evidence="2" id="KW-0863">Zinc-finger</keyword>
<dbReference type="Gene3D" id="3.80.10.10">
    <property type="entry name" value="Ribonuclease Inhibitor"/>
    <property type="match status" value="1"/>
</dbReference>
<dbReference type="InterPro" id="IPR032675">
    <property type="entry name" value="LRR_dom_sf"/>
</dbReference>